<comment type="caution">
    <text evidence="1">The sequence shown here is derived from an EMBL/GenBank/DDBJ whole genome shotgun (WGS) entry which is preliminary data.</text>
</comment>
<organism evidence="1 2">
    <name type="scientific">Burkholderia ubonensis</name>
    <dbReference type="NCBI Taxonomy" id="101571"/>
    <lineage>
        <taxon>Bacteria</taxon>
        <taxon>Pseudomonadati</taxon>
        <taxon>Pseudomonadota</taxon>
        <taxon>Betaproteobacteria</taxon>
        <taxon>Burkholderiales</taxon>
        <taxon>Burkholderiaceae</taxon>
        <taxon>Burkholderia</taxon>
        <taxon>Burkholderia cepacia complex</taxon>
    </lineage>
</organism>
<reference evidence="1 2" key="1">
    <citation type="submission" date="2018-08" db="EMBL/GenBank/DDBJ databases">
        <title>Comparative analysis of Burkholderia isolates from Puerto Rico.</title>
        <authorList>
            <person name="Hall C."/>
            <person name="Sahl J."/>
            <person name="Wagner D."/>
        </authorList>
    </citation>
    <scope>NUCLEOTIDE SEQUENCE [LARGE SCALE GENOMIC DNA]</scope>
    <source>
        <strain evidence="1 2">Bp8964</strain>
    </source>
</reference>
<evidence type="ECO:0000313" key="2">
    <source>
        <dbReference type="Proteomes" id="UP000273734"/>
    </source>
</evidence>
<proteinExistence type="predicted"/>
<dbReference type="AlphaFoldDB" id="A0AB74DCS8"/>
<dbReference type="EMBL" id="QTNY01000007">
    <property type="protein sequence ID" value="RQP79184.1"/>
    <property type="molecule type" value="Genomic_DNA"/>
</dbReference>
<gene>
    <name evidence="1" type="ORF">DF015_12310</name>
</gene>
<evidence type="ECO:0000313" key="1">
    <source>
        <dbReference type="EMBL" id="RQP79184.1"/>
    </source>
</evidence>
<accession>A0AB74DCS8</accession>
<dbReference type="Proteomes" id="UP000273734">
    <property type="component" value="Unassembled WGS sequence"/>
</dbReference>
<sequence>MSDEWNDDARAAARTRYESEFQEMVDGAKSADERALEIASELEELWLAIAPQKSGDDFESEIHEPFDHDKHSVEELEEQYASLAEEAMRNQPAWPLIELPIRISYGYVYSARLAHLANVVDLAWNYVERASFWQGVSVAFARIGSKMADKPSVSDIARAAAHARNSENRAIKESAFEWLNEHFDKCKSKDDAAERLTRIVPVAFRTARRYVTQWHLSRH</sequence>
<dbReference type="RefSeq" id="WP_095412952.1">
    <property type="nucleotide sequence ID" value="NZ_NQMX01000056.1"/>
</dbReference>
<name>A0AB74DCS8_9BURK</name>
<protein>
    <submittedName>
        <fullName evidence="1">Uncharacterized protein</fullName>
    </submittedName>
</protein>